<dbReference type="InterPro" id="IPR013486">
    <property type="entry name" value="SpoIID/LytB"/>
</dbReference>
<dbReference type="PANTHER" id="PTHR30032">
    <property type="entry name" value="N-ACETYLMURAMOYL-L-ALANINE AMIDASE-RELATED"/>
    <property type="match status" value="1"/>
</dbReference>
<dbReference type="EMBL" id="DTHG01000037">
    <property type="protein sequence ID" value="HGW91520.1"/>
    <property type="molecule type" value="Genomic_DNA"/>
</dbReference>
<dbReference type="InterPro" id="IPR051922">
    <property type="entry name" value="Bact_Sporulation_Assoc"/>
</dbReference>
<dbReference type="AlphaFoldDB" id="A0A7C4YCB7"/>
<name>A0A7C4YCB7_UNCW3</name>
<protein>
    <submittedName>
        <fullName evidence="2">SpoIID/LytB domain-containing protein</fullName>
    </submittedName>
</protein>
<proteinExistence type="predicted"/>
<sequence>MILIIILLLFLSCVPAKEIRRESIKGVEPYVRILILNNPKSFTISSDFETIVKFKDCKGEFKGELKVLTSPLKIFIDKENSLKEPSLPVFFEPSNKGLIYLNGKGFRGKFGLFRYGDNIYLINFVPMESYLKGVVPKEMGKLSSQYYEALKAQAIAARTYALKNLNYSAPYDLLPTEAHQVYGSIDDEYELSTRAIDETRGLVLTYNGEVIDARFSSTCGGRTENNEDVWDTKPLPYLRSVYDGRYGEPFCKDSPHFEWEVHFKKEDFFNVAKMRIREMFKKDINEIDFIRVSEFTRSGRVRTIEIKTDKGVFKVERDRIRSLFPYEGRSLKSTLFTIQIKGDYIIVKGNGYGHGVGMCQWGAIGMAKSGFSCKDILRHYYRNTRIEKFW</sequence>
<dbReference type="InterPro" id="IPR013693">
    <property type="entry name" value="SpoIID/LytB_N"/>
</dbReference>
<dbReference type="GO" id="GO:0030435">
    <property type="term" value="P:sporulation resulting in formation of a cellular spore"/>
    <property type="evidence" value="ECO:0007669"/>
    <property type="project" value="InterPro"/>
</dbReference>
<gene>
    <name evidence="2" type="ORF">ENV67_03145</name>
</gene>
<dbReference type="PANTHER" id="PTHR30032:SF4">
    <property type="entry name" value="AMIDASE ENHANCER"/>
    <property type="match status" value="1"/>
</dbReference>
<feature type="domain" description="Sporulation stage II protein D amidase enhancer LytB N-terminal" evidence="1">
    <location>
        <begin position="116"/>
        <end position="206"/>
    </location>
</feature>
<evidence type="ECO:0000313" key="2">
    <source>
        <dbReference type="EMBL" id="HGW91520.1"/>
    </source>
</evidence>
<dbReference type="GO" id="GO:0030288">
    <property type="term" value="C:outer membrane-bounded periplasmic space"/>
    <property type="evidence" value="ECO:0007669"/>
    <property type="project" value="TreeGrafter"/>
</dbReference>
<reference evidence="2" key="1">
    <citation type="journal article" date="2020" name="mSystems">
        <title>Genome- and Community-Level Interaction Insights into Carbon Utilization and Element Cycling Functions of Hydrothermarchaeota in Hydrothermal Sediment.</title>
        <authorList>
            <person name="Zhou Z."/>
            <person name="Liu Y."/>
            <person name="Xu W."/>
            <person name="Pan J."/>
            <person name="Luo Z.H."/>
            <person name="Li M."/>
        </authorList>
    </citation>
    <scope>NUCLEOTIDE SEQUENCE [LARGE SCALE GENOMIC DNA]</scope>
    <source>
        <strain evidence="2">SpSt-780</strain>
    </source>
</reference>
<evidence type="ECO:0000259" key="1">
    <source>
        <dbReference type="Pfam" id="PF08486"/>
    </source>
</evidence>
<organism evidence="2">
    <name type="scientific">candidate division WOR-3 bacterium</name>
    <dbReference type="NCBI Taxonomy" id="2052148"/>
    <lineage>
        <taxon>Bacteria</taxon>
        <taxon>Bacteria division WOR-3</taxon>
    </lineage>
</organism>
<comment type="caution">
    <text evidence="2">The sequence shown here is derived from an EMBL/GenBank/DDBJ whole genome shotgun (WGS) entry which is preliminary data.</text>
</comment>
<dbReference type="Pfam" id="PF08486">
    <property type="entry name" value="SpoIID"/>
    <property type="match status" value="1"/>
</dbReference>
<dbReference type="NCBIfam" id="TIGR02669">
    <property type="entry name" value="SpoIID_LytB"/>
    <property type="match status" value="1"/>
</dbReference>
<accession>A0A7C4YCB7</accession>